<gene>
    <name evidence="1" type="ORF">R3P38DRAFT_3166074</name>
</gene>
<reference evidence="1 2" key="1">
    <citation type="journal article" date="2024" name="J Genomics">
        <title>Draft genome sequencing and assembly of Favolaschia claudopus CIRM-BRFM 2984 isolated from oak limbs.</title>
        <authorList>
            <person name="Navarro D."/>
            <person name="Drula E."/>
            <person name="Chaduli D."/>
            <person name="Cazenave R."/>
            <person name="Ahrendt S."/>
            <person name="Wang J."/>
            <person name="Lipzen A."/>
            <person name="Daum C."/>
            <person name="Barry K."/>
            <person name="Grigoriev I.V."/>
            <person name="Favel A."/>
            <person name="Rosso M.N."/>
            <person name="Martin F."/>
        </authorList>
    </citation>
    <scope>NUCLEOTIDE SEQUENCE [LARGE SCALE GENOMIC DNA]</scope>
    <source>
        <strain evidence="1 2">CIRM-BRFM 2984</strain>
    </source>
</reference>
<dbReference type="AlphaFoldDB" id="A0AAW0EJS2"/>
<keyword evidence="2" id="KW-1185">Reference proteome</keyword>
<dbReference type="EMBL" id="JAWWNJ010000001">
    <property type="protein sequence ID" value="KAK7065055.1"/>
    <property type="molecule type" value="Genomic_DNA"/>
</dbReference>
<accession>A0AAW0EJS2</accession>
<organism evidence="1 2">
    <name type="scientific">Favolaschia claudopus</name>
    <dbReference type="NCBI Taxonomy" id="2862362"/>
    <lineage>
        <taxon>Eukaryota</taxon>
        <taxon>Fungi</taxon>
        <taxon>Dikarya</taxon>
        <taxon>Basidiomycota</taxon>
        <taxon>Agaricomycotina</taxon>
        <taxon>Agaricomycetes</taxon>
        <taxon>Agaricomycetidae</taxon>
        <taxon>Agaricales</taxon>
        <taxon>Marasmiineae</taxon>
        <taxon>Mycenaceae</taxon>
        <taxon>Favolaschia</taxon>
    </lineage>
</organism>
<name>A0AAW0EJS2_9AGAR</name>
<evidence type="ECO:0000313" key="1">
    <source>
        <dbReference type="EMBL" id="KAK7065055.1"/>
    </source>
</evidence>
<protein>
    <submittedName>
        <fullName evidence="1">Uncharacterized protein</fullName>
    </submittedName>
</protein>
<evidence type="ECO:0000313" key="2">
    <source>
        <dbReference type="Proteomes" id="UP001362999"/>
    </source>
</evidence>
<comment type="caution">
    <text evidence="1">The sequence shown here is derived from an EMBL/GenBank/DDBJ whole genome shotgun (WGS) entry which is preliminary data.</text>
</comment>
<dbReference type="Proteomes" id="UP001362999">
    <property type="component" value="Unassembled WGS sequence"/>
</dbReference>
<sequence length="106" mass="11637">MLTSPALGTQELFKPSQLAAPAVLKLLNSSSRPNGNSPPISTLCSLDLSSPSTPELRPCIDAINHPEWNTDFAADFFNFRNFRLNGGRSATYQDGLSIPTENRMIW</sequence>
<proteinExistence type="predicted"/>